<evidence type="ECO:0000256" key="1">
    <source>
        <dbReference type="SAM" id="MobiDB-lite"/>
    </source>
</evidence>
<dbReference type="AlphaFoldDB" id="A0A0A0L2P9"/>
<reference evidence="2 3" key="3">
    <citation type="journal article" date="2010" name="BMC Genomics">
        <title>Transcriptome sequencing and comparative analysis of cucumber flowers with different sex types.</title>
        <authorList>
            <person name="Guo S."/>
            <person name="Zheng Y."/>
            <person name="Joung J.G."/>
            <person name="Liu S."/>
            <person name="Zhang Z."/>
            <person name="Crasta O.R."/>
            <person name="Sobral B.W."/>
            <person name="Xu Y."/>
            <person name="Huang S."/>
            <person name="Fei Z."/>
        </authorList>
    </citation>
    <scope>NUCLEOTIDE SEQUENCE [LARGE SCALE GENOMIC DNA]</scope>
    <source>
        <strain evidence="3">cv. 9930</strain>
    </source>
</reference>
<dbReference type="EMBL" id="CM002925">
    <property type="protein sequence ID" value="KGN54882.1"/>
    <property type="molecule type" value="Genomic_DNA"/>
</dbReference>
<reference evidence="2 3" key="2">
    <citation type="journal article" date="2009" name="PLoS ONE">
        <title>An integrated genetic and cytogenetic map of the cucumber genome.</title>
        <authorList>
            <person name="Ren Y."/>
            <person name="Zhang Z."/>
            <person name="Liu J."/>
            <person name="Staub J.E."/>
            <person name="Han Y."/>
            <person name="Cheng Z."/>
            <person name="Li X."/>
            <person name="Lu J."/>
            <person name="Miao H."/>
            <person name="Kang H."/>
            <person name="Xie B."/>
            <person name="Gu X."/>
            <person name="Wang X."/>
            <person name="Du Y."/>
            <person name="Jin W."/>
            <person name="Huang S."/>
        </authorList>
    </citation>
    <scope>NUCLEOTIDE SEQUENCE [LARGE SCALE GENOMIC DNA]</scope>
    <source>
        <strain evidence="3">cv. 9930</strain>
    </source>
</reference>
<proteinExistence type="predicted"/>
<dbReference type="OMA" id="VATMRIM"/>
<organism evidence="2 3">
    <name type="scientific">Cucumis sativus</name>
    <name type="common">Cucumber</name>
    <dbReference type="NCBI Taxonomy" id="3659"/>
    <lineage>
        <taxon>Eukaryota</taxon>
        <taxon>Viridiplantae</taxon>
        <taxon>Streptophyta</taxon>
        <taxon>Embryophyta</taxon>
        <taxon>Tracheophyta</taxon>
        <taxon>Spermatophyta</taxon>
        <taxon>Magnoliopsida</taxon>
        <taxon>eudicotyledons</taxon>
        <taxon>Gunneridae</taxon>
        <taxon>Pentapetalae</taxon>
        <taxon>rosids</taxon>
        <taxon>fabids</taxon>
        <taxon>Cucurbitales</taxon>
        <taxon>Cucurbitaceae</taxon>
        <taxon>Benincaseae</taxon>
        <taxon>Cucumis</taxon>
    </lineage>
</organism>
<protein>
    <submittedName>
        <fullName evidence="2">Uncharacterized protein</fullName>
    </submittedName>
</protein>
<keyword evidence="3" id="KW-1185">Reference proteome</keyword>
<dbReference type="Proteomes" id="UP000029981">
    <property type="component" value="Chromosome 4"/>
</dbReference>
<sequence length="60" mass="6100">MREAADAPSNVPTTGKVAEAALDGPGAGDAASSEAKTMLREAATVMKAAQAKFFISMMKV</sequence>
<feature type="compositionally biased region" description="Low complexity" evidence="1">
    <location>
        <begin position="18"/>
        <end position="33"/>
    </location>
</feature>
<dbReference type="Gramene" id="KGN54882">
    <property type="protein sequence ID" value="KGN54882"/>
    <property type="gene ID" value="Csa_4G572270"/>
</dbReference>
<name>A0A0A0L2P9_CUCSA</name>
<evidence type="ECO:0000313" key="3">
    <source>
        <dbReference type="Proteomes" id="UP000029981"/>
    </source>
</evidence>
<feature type="region of interest" description="Disordered" evidence="1">
    <location>
        <begin position="1"/>
        <end position="33"/>
    </location>
</feature>
<reference evidence="2 3" key="4">
    <citation type="journal article" date="2011" name="BMC Genomics">
        <title>RNA-Seq improves annotation of protein-coding genes in the cucumber genome.</title>
        <authorList>
            <person name="Li Z."/>
            <person name="Zhang Z."/>
            <person name="Yan P."/>
            <person name="Huang S."/>
            <person name="Fei Z."/>
            <person name="Lin K."/>
        </authorList>
    </citation>
    <scope>NUCLEOTIDE SEQUENCE [LARGE SCALE GENOMIC DNA]</scope>
    <source>
        <strain evidence="3">cv. 9930</strain>
    </source>
</reference>
<evidence type="ECO:0000313" key="2">
    <source>
        <dbReference type="EMBL" id="KGN54882.1"/>
    </source>
</evidence>
<accession>A0A0A0L2P9</accession>
<reference evidence="2 3" key="1">
    <citation type="journal article" date="2009" name="Nat. Genet.">
        <title>The genome of the cucumber, Cucumis sativus L.</title>
        <authorList>
            <person name="Huang S."/>
            <person name="Li R."/>
            <person name="Zhang Z."/>
            <person name="Li L."/>
            <person name="Gu X."/>
            <person name="Fan W."/>
            <person name="Lucas W.J."/>
            <person name="Wang X."/>
            <person name="Xie B."/>
            <person name="Ni P."/>
            <person name="Ren Y."/>
            <person name="Zhu H."/>
            <person name="Li J."/>
            <person name="Lin K."/>
            <person name="Jin W."/>
            <person name="Fei Z."/>
            <person name="Li G."/>
            <person name="Staub J."/>
            <person name="Kilian A."/>
            <person name="van der Vossen E.A."/>
            <person name="Wu Y."/>
            <person name="Guo J."/>
            <person name="He J."/>
            <person name="Jia Z."/>
            <person name="Ren Y."/>
            <person name="Tian G."/>
            <person name="Lu Y."/>
            <person name="Ruan J."/>
            <person name="Qian W."/>
            <person name="Wang M."/>
            <person name="Huang Q."/>
            <person name="Li B."/>
            <person name="Xuan Z."/>
            <person name="Cao J."/>
            <person name="Asan"/>
            <person name="Wu Z."/>
            <person name="Zhang J."/>
            <person name="Cai Q."/>
            <person name="Bai Y."/>
            <person name="Zhao B."/>
            <person name="Han Y."/>
            <person name="Li Y."/>
            <person name="Li X."/>
            <person name="Wang S."/>
            <person name="Shi Q."/>
            <person name="Liu S."/>
            <person name="Cho W.K."/>
            <person name="Kim J.Y."/>
            <person name="Xu Y."/>
            <person name="Heller-Uszynska K."/>
            <person name="Miao H."/>
            <person name="Cheng Z."/>
            <person name="Zhang S."/>
            <person name="Wu J."/>
            <person name="Yang Y."/>
            <person name="Kang H."/>
            <person name="Li M."/>
            <person name="Liang H."/>
            <person name="Ren X."/>
            <person name="Shi Z."/>
            <person name="Wen M."/>
            <person name="Jian M."/>
            <person name="Yang H."/>
            <person name="Zhang G."/>
            <person name="Yang Z."/>
            <person name="Chen R."/>
            <person name="Liu S."/>
            <person name="Li J."/>
            <person name="Ma L."/>
            <person name="Liu H."/>
            <person name="Zhou Y."/>
            <person name="Zhao J."/>
            <person name="Fang X."/>
            <person name="Li G."/>
            <person name="Fang L."/>
            <person name="Li Y."/>
            <person name="Liu D."/>
            <person name="Zheng H."/>
            <person name="Zhang Y."/>
            <person name="Qin N."/>
            <person name="Li Z."/>
            <person name="Yang G."/>
            <person name="Yang S."/>
            <person name="Bolund L."/>
            <person name="Kristiansen K."/>
            <person name="Zheng H."/>
            <person name="Li S."/>
            <person name="Zhang X."/>
            <person name="Yang H."/>
            <person name="Wang J."/>
            <person name="Sun R."/>
            <person name="Zhang B."/>
            <person name="Jiang S."/>
            <person name="Wang J."/>
            <person name="Du Y."/>
            <person name="Li S."/>
        </authorList>
    </citation>
    <scope>NUCLEOTIDE SEQUENCE [LARGE SCALE GENOMIC DNA]</scope>
    <source>
        <strain evidence="3">cv. 9930</strain>
    </source>
</reference>
<gene>
    <name evidence="2" type="ORF">Csa_4G572270</name>
</gene>